<dbReference type="AlphaFoldDB" id="A0A0V1GFD7"/>
<evidence type="ECO:0000313" key="1">
    <source>
        <dbReference type="EMBL" id="KRY96951.1"/>
    </source>
</evidence>
<name>A0A0V1GFD7_9BILA</name>
<gene>
    <name evidence="1" type="ORF">T11_8249</name>
</gene>
<dbReference type="OrthoDB" id="5937915at2759"/>
<evidence type="ECO:0000313" key="2">
    <source>
        <dbReference type="Proteomes" id="UP000055024"/>
    </source>
</evidence>
<organism evidence="1 2">
    <name type="scientific">Trichinella zimbabwensis</name>
    <dbReference type="NCBI Taxonomy" id="268475"/>
    <lineage>
        <taxon>Eukaryota</taxon>
        <taxon>Metazoa</taxon>
        <taxon>Ecdysozoa</taxon>
        <taxon>Nematoda</taxon>
        <taxon>Enoplea</taxon>
        <taxon>Dorylaimia</taxon>
        <taxon>Trichinellida</taxon>
        <taxon>Trichinellidae</taxon>
        <taxon>Trichinella</taxon>
    </lineage>
</organism>
<reference evidence="1 2" key="1">
    <citation type="submission" date="2015-01" db="EMBL/GenBank/DDBJ databases">
        <title>Evolution of Trichinella species and genotypes.</title>
        <authorList>
            <person name="Korhonen P.K."/>
            <person name="Edoardo P."/>
            <person name="Giuseppe L.R."/>
            <person name="Gasser R.B."/>
        </authorList>
    </citation>
    <scope>NUCLEOTIDE SEQUENCE [LARGE SCALE GENOMIC DNA]</scope>
    <source>
        <strain evidence="1">ISS1029</strain>
    </source>
</reference>
<accession>A0A0V1GFD7</accession>
<dbReference type="Proteomes" id="UP000055024">
    <property type="component" value="Unassembled WGS sequence"/>
</dbReference>
<comment type="caution">
    <text evidence="1">The sequence shown here is derived from an EMBL/GenBank/DDBJ whole genome shotgun (WGS) entry which is preliminary data.</text>
</comment>
<dbReference type="EMBL" id="JYDP01002407">
    <property type="protein sequence ID" value="KRY96951.1"/>
    <property type="molecule type" value="Genomic_DNA"/>
</dbReference>
<protein>
    <submittedName>
        <fullName evidence="1">Uncharacterized protein</fullName>
    </submittedName>
</protein>
<keyword evidence="2" id="KW-1185">Reference proteome</keyword>
<proteinExistence type="predicted"/>
<sequence>MHDQLVVCQEDKMSSFRPMLKVMKTQIEGKQLAPKRTSDASTTKDNAALSRGWLYCVTFTSACFASSNALTTGSGYETSINVYTTEELWNFMHG</sequence>